<dbReference type="Proteomes" id="UP000275663">
    <property type="component" value="Chromosome"/>
</dbReference>
<dbReference type="InterPro" id="IPR001633">
    <property type="entry name" value="EAL_dom"/>
</dbReference>
<dbReference type="InterPro" id="IPR029787">
    <property type="entry name" value="Nucleotide_cyclase"/>
</dbReference>
<evidence type="ECO:0000313" key="4">
    <source>
        <dbReference type="EMBL" id="AZP12946.1"/>
    </source>
</evidence>
<proteinExistence type="predicted"/>
<dbReference type="PANTHER" id="PTHR44757">
    <property type="entry name" value="DIGUANYLATE CYCLASE DGCP"/>
    <property type="match status" value="1"/>
</dbReference>
<keyword evidence="1" id="KW-1133">Transmembrane helix</keyword>
<feature type="domain" description="EAL" evidence="2">
    <location>
        <begin position="630"/>
        <end position="884"/>
    </location>
</feature>
<dbReference type="InterPro" id="IPR035965">
    <property type="entry name" value="PAS-like_dom_sf"/>
</dbReference>
<dbReference type="AlphaFoldDB" id="A0A3S9HLH8"/>
<feature type="transmembrane region" description="Helical" evidence="1">
    <location>
        <begin position="296"/>
        <end position="320"/>
    </location>
</feature>
<dbReference type="SUPFAM" id="SSF55073">
    <property type="entry name" value="Nucleotide cyclase"/>
    <property type="match status" value="1"/>
</dbReference>
<dbReference type="SMART" id="SM00267">
    <property type="entry name" value="GGDEF"/>
    <property type="match status" value="1"/>
</dbReference>
<dbReference type="InterPro" id="IPR052155">
    <property type="entry name" value="Biofilm_reg_signaling"/>
</dbReference>
<dbReference type="SMART" id="SM00052">
    <property type="entry name" value="EAL"/>
    <property type="match status" value="1"/>
</dbReference>
<dbReference type="Pfam" id="PF00990">
    <property type="entry name" value="GGDEF"/>
    <property type="match status" value="1"/>
</dbReference>
<gene>
    <name evidence="4" type="ORF">EJN92_13565</name>
</gene>
<dbReference type="GO" id="GO:0003824">
    <property type="term" value="F:catalytic activity"/>
    <property type="evidence" value="ECO:0007669"/>
    <property type="project" value="UniProtKB-ARBA"/>
</dbReference>
<evidence type="ECO:0000313" key="5">
    <source>
        <dbReference type="Proteomes" id="UP000275663"/>
    </source>
</evidence>
<keyword evidence="1" id="KW-0812">Transmembrane</keyword>
<accession>A0A3S9HLH8</accession>
<feature type="transmembrane region" description="Helical" evidence="1">
    <location>
        <begin position="18"/>
        <end position="38"/>
    </location>
</feature>
<evidence type="ECO:0000259" key="3">
    <source>
        <dbReference type="PROSITE" id="PS50887"/>
    </source>
</evidence>
<name>A0A3S9HLH8_9BURK</name>
<dbReference type="FunFam" id="3.30.70.270:FF:000001">
    <property type="entry name" value="Diguanylate cyclase domain protein"/>
    <property type="match status" value="1"/>
</dbReference>
<dbReference type="Gene3D" id="3.30.70.270">
    <property type="match status" value="1"/>
</dbReference>
<dbReference type="SUPFAM" id="SSF55785">
    <property type="entry name" value="PYP-like sensor domain (PAS domain)"/>
    <property type="match status" value="1"/>
</dbReference>
<dbReference type="Gene3D" id="3.20.20.450">
    <property type="entry name" value="EAL domain"/>
    <property type="match status" value="1"/>
</dbReference>
<dbReference type="NCBIfam" id="TIGR00254">
    <property type="entry name" value="GGDEF"/>
    <property type="match status" value="1"/>
</dbReference>
<keyword evidence="5" id="KW-1185">Reference proteome</keyword>
<dbReference type="Pfam" id="PF00563">
    <property type="entry name" value="EAL"/>
    <property type="match status" value="1"/>
</dbReference>
<feature type="domain" description="GGDEF" evidence="3">
    <location>
        <begin position="488"/>
        <end position="621"/>
    </location>
</feature>
<dbReference type="CDD" id="cd01949">
    <property type="entry name" value="GGDEF"/>
    <property type="match status" value="1"/>
</dbReference>
<dbReference type="KEGG" id="upv:EJN92_13565"/>
<dbReference type="InterPro" id="IPR000160">
    <property type="entry name" value="GGDEF_dom"/>
</dbReference>
<dbReference type="InterPro" id="IPR035919">
    <property type="entry name" value="EAL_sf"/>
</dbReference>
<dbReference type="Gene3D" id="3.30.450.20">
    <property type="entry name" value="PAS domain"/>
    <property type="match status" value="2"/>
</dbReference>
<organism evidence="4 5">
    <name type="scientific">Undibacterium parvum</name>
    <dbReference type="NCBI Taxonomy" id="401471"/>
    <lineage>
        <taxon>Bacteria</taxon>
        <taxon>Pseudomonadati</taxon>
        <taxon>Pseudomonadota</taxon>
        <taxon>Betaproteobacteria</taxon>
        <taxon>Burkholderiales</taxon>
        <taxon>Oxalobacteraceae</taxon>
        <taxon>Undibacterium</taxon>
    </lineage>
</organism>
<dbReference type="PROSITE" id="PS50887">
    <property type="entry name" value="GGDEF"/>
    <property type="match status" value="1"/>
</dbReference>
<dbReference type="RefSeq" id="WP_126128322.1">
    <property type="nucleotide sequence ID" value="NZ_CP034464.1"/>
</dbReference>
<protein>
    <submittedName>
        <fullName evidence="4">EAL domain-containing protein</fullName>
    </submittedName>
</protein>
<evidence type="ECO:0000259" key="2">
    <source>
        <dbReference type="PROSITE" id="PS50883"/>
    </source>
</evidence>
<reference evidence="4 5" key="1">
    <citation type="journal article" date="2011" name="Int. J. Syst. Evol. Microbiol.">
        <title>Description of Undibacterium oligocarboniphilum sp. nov., isolated from purified water, and Undibacterium pigrum strain CCUG 49012 as the type strain of Undibacterium parvum sp. nov., and emended descriptions of the genus Undibacterium and the species Undibacterium pigrum.</title>
        <authorList>
            <person name="Eder W."/>
            <person name="Wanner G."/>
            <person name="Ludwig W."/>
            <person name="Busse H.J."/>
            <person name="Ziemke-Kageler F."/>
            <person name="Lang E."/>
        </authorList>
    </citation>
    <scope>NUCLEOTIDE SEQUENCE [LARGE SCALE GENOMIC DNA]</scope>
    <source>
        <strain evidence="4 5">DSM 23061</strain>
    </source>
</reference>
<sequence length="891" mass="99430">MSIQVKSYHFLQKSLGSIIVWPLICGILTVTLWGVLYSKIDEDKKILRANALKDVTLSSRAYAQYLNRAVEQIDQISMNVKYDWESSHGKLRLENLRQRGMFVAPQFAVVAILDKLGRPVTSTAPMEKWQDTTLRGQFYFHKNNNSSAMQIGLPAVIDSSGRLVIQFTRRIEAQDESFDGVVVISIDPSYFLTFYDQQSLGKMGLLALLSSDDQIGTSRIGDTLYSGSGQAFVSELNTSASSGAKFFSGLSTFVDQQSRILGWQELSSYSLKALVGLSEAELLDANRSGWIVSKNYAIVGSLFLLLFAVVATTMATRLALRKYQAREISDTYRLATEGTDDGFYMMNALRDLRGKIIDFQVVDCNARGALFFGFNREELIGVNLSSLNGENYFKVLLNIYSKAMETGFYEDEYELPDESSLNMVWARRRLARSGTGLAVTIQDISAKKESERDLERLANSDGLTGLYNRHWLLNFLPHAISRAKTAQHMLALLFIDLDGFKNINDTQGHEAGDHLLKSVASRLQSVLRPSDNVIRIGGDEFVVILEPVQRESKPARVAERIAEAFSQPFWLGGEKHNIGASIGISLYPRDGDDTDTLLKNADIAMYSVKAAGKGHYNFFKPELYANIKARFAMEQALVQAIELNQFVLHYQPRVNTISGEMISMEALIRWIHPERGLISPIEFIPIAESTGLILALGDMVMEKACSQISDWKNQQLPLVPVSINVSARQFHAGDLQKKLNVCLKKYEIDATLLEVEITESAMMGEDNAIIAELAAIRSLGIKLLVDDFGTGYSSLSQLQRLEMDVLKIDRVFTSELGKSREGEIFFKAIVSMAHALNMGVVAEGVETLEQLGILRTLCCDEIQGYFISRPVTPETMSELMLQRYLMPSVAI</sequence>
<dbReference type="OrthoDB" id="9813903at2"/>
<dbReference type="CDD" id="cd18773">
    <property type="entry name" value="PDC1_HK_sensor"/>
    <property type="match status" value="1"/>
</dbReference>
<dbReference type="EMBL" id="CP034464">
    <property type="protein sequence ID" value="AZP12946.1"/>
    <property type="molecule type" value="Genomic_DNA"/>
</dbReference>
<dbReference type="SUPFAM" id="SSF141868">
    <property type="entry name" value="EAL domain-like"/>
    <property type="match status" value="1"/>
</dbReference>
<dbReference type="PROSITE" id="PS50883">
    <property type="entry name" value="EAL"/>
    <property type="match status" value="1"/>
</dbReference>
<dbReference type="PANTHER" id="PTHR44757:SF2">
    <property type="entry name" value="BIOFILM ARCHITECTURE MAINTENANCE PROTEIN MBAA"/>
    <property type="match status" value="1"/>
</dbReference>
<dbReference type="CDD" id="cd01948">
    <property type="entry name" value="EAL"/>
    <property type="match status" value="1"/>
</dbReference>
<evidence type="ECO:0000256" key="1">
    <source>
        <dbReference type="SAM" id="Phobius"/>
    </source>
</evidence>
<dbReference type="InterPro" id="IPR043128">
    <property type="entry name" value="Rev_trsase/Diguanyl_cyclase"/>
</dbReference>
<keyword evidence="1" id="KW-0472">Membrane</keyword>